<name>A0A816FA42_9BILA</name>
<dbReference type="Pfam" id="PF05212">
    <property type="entry name" value="DUF707"/>
    <property type="match status" value="1"/>
</dbReference>
<dbReference type="Proteomes" id="UP000663832">
    <property type="component" value="Unassembled WGS sequence"/>
</dbReference>
<gene>
    <name evidence="1" type="ORF">BJG266_LOCUS45773</name>
    <name evidence="2" type="ORF">QVE165_LOCUS62799</name>
</gene>
<sequence length="347" mass="39380">MYDFSLGSSNSKILPKTDAVLGINKIIHLNHFSNGSVSLEGETDCNLDNKTDCYKVNKSLVVTFWRESSRDKWLAKNMLKVFDDKHFVRIIMVHDDSNWSSYPNKDRFIWIHVNGQKRFWYIKRFLTPTILRAYAYVWIVDDDVEILFQPLQYECVATKLNVPLSAPGRLNGAISHEITGTHEDFAEKIGRWTDLVEIGPIVVGNLLAWECIWNFLSASVGLGWGLDLVWCRLMAHNCKISNATIQTTCAIFDVFQHNHLSNNIASTAAGVVVLGTCPEGIKCAPLIAELKSDYYRSKFQTIVLSTGQHREILHQSLMAFKKTIDIDLDLMTDNQNLESYGGIRITS</sequence>
<dbReference type="EMBL" id="CAJNOI010004384">
    <property type="protein sequence ID" value="CAF1544083.1"/>
    <property type="molecule type" value="Genomic_DNA"/>
</dbReference>
<organism evidence="2 3">
    <name type="scientific">Adineta steineri</name>
    <dbReference type="NCBI Taxonomy" id="433720"/>
    <lineage>
        <taxon>Eukaryota</taxon>
        <taxon>Metazoa</taxon>
        <taxon>Spiralia</taxon>
        <taxon>Gnathifera</taxon>
        <taxon>Rotifera</taxon>
        <taxon>Eurotatoria</taxon>
        <taxon>Bdelloidea</taxon>
        <taxon>Adinetida</taxon>
        <taxon>Adinetidae</taxon>
        <taxon>Adineta</taxon>
    </lineage>
</organism>
<evidence type="ECO:0000313" key="1">
    <source>
        <dbReference type="EMBL" id="CAF1544083.1"/>
    </source>
</evidence>
<dbReference type="Gene3D" id="3.40.50.2000">
    <property type="entry name" value="Glycogen Phosphorylase B"/>
    <property type="match status" value="1"/>
</dbReference>
<dbReference type="EMBL" id="CAJNOM010004773">
    <property type="protein sequence ID" value="CAF1658662.1"/>
    <property type="molecule type" value="Genomic_DNA"/>
</dbReference>
<dbReference type="PANTHER" id="PTHR31210:SF43">
    <property type="entry name" value="STORAGE PROTEIN-RELATED"/>
    <property type="match status" value="1"/>
</dbReference>
<comment type="caution">
    <text evidence="2">The sequence shown here is derived from an EMBL/GenBank/DDBJ whole genome shotgun (WGS) entry which is preliminary data.</text>
</comment>
<proteinExistence type="predicted"/>
<evidence type="ECO:0000313" key="2">
    <source>
        <dbReference type="EMBL" id="CAF1658662.1"/>
    </source>
</evidence>
<dbReference type="InterPro" id="IPR007877">
    <property type="entry name" value="DUF707"/>
</dbReference>
<dbReference type="AlphaFoldDB" id="A0A816FA42"/>
<accession>A0A816FA42</accession>
<reference evidence="2" key="1">
    <citation type="submission" date="2021-02" db="EMBL/GenBank/DDBJ databases">
        <authorList>
            <person name="Nowell W R."/>
        </authorList>
    </citation>
    <scope>NUCLEOTIDE SEQUENCE</scope>
</reference>
<dbReference type="Proteomes" id="UP000663877">
    <property type="component" value="Unassembled WGS sequence"/>
</dbReference>
<keyword evidence="3" id="KW-1185">Reference proteome</keyword>
<dbReference type="PANTHER" id="PTHR31210">
    <property type="entry name" value="OS06G0731900 PROTEIN"/>
    <property type="match status" value="1"/>
</dbReference>
<evidence type="ECO:0000313" key="3">
    <source>
        <dbReference type="Proteomes" id="UP000663832"/>
    </source>
</evidence>
<dbReference type="SUPFAM" id="SSF53756">
    <property type="entry name" value="UDP-Glycosyltransferase/glycogen phosphorylase"/>
    <property type="match status" value="1"/>
</dbReference>
<protein>
    <submittedName>
        <fullName evidence="2">Uncharacterized protein</fullName>
    </submittedName>
</protein>
<dbReference type="OrthoDB" id="9972645at2759"/>